<gene>
    <name evidence="1" type="ORF">GCM10008995_09560</name>
</gene>
<dbReference type="Proteomes" id="UP000653099">
    <property type="component" value="Unassembled WGS sequence"/>
</dbReference>
<protein>
    <submittedName>
        <fullName evidence="1">Uncharacterized protein</fullName>
    </submittedName>
</protein>
<dbReference type="AlphaFoldDB" id="A0A830E8X8"/>
<comment type="caution">
    <text evidence="1">The sequence shown here is derived from an EMBL/GenBank/DDBJ whole genome shotgun (WGS) entry which is preliminary data.</text>
</comment>
<sequence length="66" mass="7227">MSEDLYAHIESEKKPDETLGEALERLVGGHSLTEFADDAAEFDRDFSVEDATDRAVGAVAPESRTK</sequence>
<reference evidence="1" key="2">
    <citation type="submission" date="2020-09" db="EMBL/GenBank/DDBJ databases">
        <authorList>
            <person name="Sun Q."/>
            <person name="Ohkuma M."/>
        </authorList>
    </citation>
    <scope>NUCLEOTIDE SEQUENCE</scope>
    <source>
        <strain evidence="1">JCM 14359</strain>
    </source>
</reference>
<name>A0A830E8X8_9EURY</name>
<accession>A0A830E8X8</accession>
<evidence type="ECO:0000313" key="1">
    <source>
        <dbReference type="EMBL" id="GGJ01872.1"/>
    </source>
</evidence>
<keyword evidence="2" id="KW-1185">Reference proteome</keyword>
<dbReference type="EMBL" id="BMOC01000004">
    <property type="protein sequence ID" value="GGJ01872.1"/>
    <property type="molecule type" value="Genomic_DNA"/>
</dbReference>
<proteinExistence type="predicted"/>
<reference evidence="1" key="1">
    <citation type="journal article" date="2014" name="Int. J. Syst. Evol. Microbiol.">
        <title>Complete genome sequence of Corynebacterium casei LMG S-19264T (=DSM 44701T), isolated from a smear-ripened cheese.</title>
        <authorList>
            <consortium name="US DOE Joint Genome Institute (JGI-PGF)"/>
            <person name="Walter F."/>
            <person name="Albersmeier A."/>
            <person name="Kalinowski J."/>
            <person name="Ruckert C."/>
        </authorList>
    </citation>
    <scope>NUCLEOTIDE SEQUENCE</scope>
    <source>
        <strain evidence="1">JCM 14359</strain>
    </source>
</reference>
<dbReference type="RefSeq" id="WP_188786255.1">
    <property type="nucleotide sequence ID" value="NZ_BMOC01000004.1"/>
</dbReference>
<organism evidence="1 2">
    <name type="scientific">Halobellus salinus</name>
    <dbReference type="NCBI Taxonomy" id="931585"/>
    <lineage>
        <taxon>Archaea</taxon>
        <taxon>Methanobacteriati</taxon>
        <taxon>Methanobacteriota</taxon>
        <taxon>Stenosarchaea group</taxon>
        <taxon>Halobacteria</taxon>
        <taxon>Halobacteriales</taxon>
        <taxon>Haloferacaceae</taxon>
        <taxon>Halobellus</taxon>
    </lineage>
</organism>
<evidence type="ECO:0000313" key="2">
    <source>
        <dbReference type="Proteomes" id="UP000653099"/>
    </source>
</evidence>
<dbReference type="OrthoDB" id="9187at2157"/>